<keyword evidence="1" id="KW-0732">Signal</keyword>
<gene>
    <name evidence="2" type="ORF">CEXT_246771</name>
</gene>
<evidence type="ECO:0000313" key="2">
    <source>
        <dbReference type="EMBL" id="GIZ04188.1"/>
    </source>
</evidence>
<dbReference type="EMBL" id="BPLR01001698">
    <property type="protein sequence ID" value="GIZ04188.1"/>
    <property type="molecule type" value="Genomic_DNA"/>
</dbReference>
<evidence type="ECO:0000256" key="1">
    <source>
        <dbReference type="SAM" id="SignalP"/>
    </source>
</evidence>
<feature type="chain" id="PRO_5043921281" evidence="1">
    <location>
        <begin position="34"/>
        <end position="73"/>
    </location>
</feature>
<feature type="signal peptide" evidence="1">
    <location>
        <begin position="1"/>
        <end position="33"/>
    </location>
</feature>
<dbReference type="AlphaFoldDB" id="A0AAV4YAM8"/>
<comment type="caution">
    <text evidence="2">The sequence shown here is derived from an EMBL/GenBank/DDBJ whole genome shotgun (WGS) entry which is preliminary data.</text>
</comment>
<keyword evidence="3" id="KW-1185">Reference proteome</keyword>
<evidence type="ECO:0000313" key="3">
    <source>
        <dbReference type="Proteomes" id="UP001054945"/>
    </source>
</evidence>
<dbReference type="Proteomes" id="UP001054945">
    <property type="component" value="Unassembled WGS sequence"/>
</dbReference>
<accession>A0AAV4YAM8</accession>
<name>A0AAV4YAM8_CAEEX</name>
<reference evidence="2 3" key="1">
    <citation type="submission" date="2021-06" db="EMBL/GenBank/DDBJ databases">
        <title>Caerostris extrusa draft genome.</title>
        <authorList>
            <person name="Kono N."/>
            <person name="Arakawa K."/>
        </authorList>
    </citation>
    <scope>NUCLEOTIDE SEQUENCE [LARGE SCALE GENOMIC DNA]</scope>
</reference>
<sequence length="73" mass="8526">MKRYRQQRCRLITYSWPICHFLLLSLLSRVTTGEKEKSEKPANPIEKIYTEHLGEGLAVITVDTYSVLDLMIK</sequence>
<proteinExistence type="predicted"/>
<protein>
    <submittedName>
        <fullName evidence="2">Uncharacterized protein</fullName>
    </submittedName>
</protein>
<organism evidence="2 3">
    <name type="scientific">Caerostris extrusa</name>
    <name type="common">Bark spider</name>
    <name type="synonym">Caerostris bankana</name>
    <dbReference type="NCBI Taxonomy" id="172846"/>
    <lineage>
        <taxon>Eukaryota</taxon>
        <taxon>Metazoa</taxon>
        <taxon>Ecdysozoa</taxon>
        <taxon>Arthropoda</taxon>
        <taxon>Chelicerata</taxon>
        <taxon>Arachnida</taxon>
        <taxon>Araneae</taxon>
        <taxon>Araneomorphae</taxon>
        <taxon>Entelegynae</taxon>
        <taxon>Araneoidea</taxon>
        <taxon>Araneidae</taxon>
        <taxon>Caerostris</taxon>
    </lineage>
</organism>